<organism evidence="2">
    <name type="scientific">Siphoviridae sp. ctpnN3</name>
    <dbReference type="NCBI Taxonomy" id="2825677"/>
    <lineage>
        <taxon>Viruses</taxon>
        <taxon>Duplodnaviria</taxon>
        <taxon>Heunggongvirae</taxon>
        <taxon>Uroviricota</taxon>
        <taxon>Caudoviricetes</taxon>
    </lineage>
</organism>
<sequence length="103" mass="11929">MKDLFTATSEESEIIERIANRAIALYRKYGNTELDEVDIMMDLMACHCNGCPLRLSEMEQADDFNLMHDVTGINAHINRYSGKLERCFLPRFADMERRASRHA</sequence>
<accession>A0A8S5QDP0</accession>
<dbReference type="InterPro" id="IPR049239">
    <property type="entry name" value="DUF6874"/>
</dbReference>
<feature type="domain" description="DUF6874" evidence="1">
    <location>
        <begin position="11"/>
        <end position="93"/>
    </location>
</feature>
<evidence type="ECO:0000313" key="2">
    <source>
        <dbReference type="EMBL" id="DAE16893.1"/>
    </source>
</evidence>
<protein>
    <recommendedName>
        <fullName evidence="1">DUF6874 domain-containing protein</fullName>
    </recommendedName>
</protein>
<dbReference type="Pfam" id="PF21779">
    <property type="entry name" value="DUF6874"/>
    <property type="match status" value="1"/>
</dbReference>
<name>A0A8S5QDP0_9CAUD</name>
<evidence type="ECO:0000259" key="1">
    <source>
        <dbReference type="Pfam" id="PF21779"/>
    </source>
</evidence>
<dbReference type="EMBL" id="BK015632">
    <property type="protein sequence ID" value="DAE16893.1"/>
    <property type="molecule type" value="Genomic_DNA"/>
</dbReference>
<proteinExistence type="predicted"/>
<reference evidence="2" key="1">
    <citation type="journal article" date="2021" name="Proc. Natl. Acad. Sci. U.S.A.">
        <title>A Catalog of Tens of Thousands of Viruses from Human Metagenomes Reveals Hidden Associations with Chronic Diseases.</title>
        <authorList>
            <person name="Tisza M.J."/>
            <person name="Buck C.B."/>
        </authorList>
    </citation>
    <scope>NUCLEOTIDE SEQUENCE</scope>
    <source>
        <strain evidence="2">CtpnN3</strain>
    </source>
</reference>